<dbReference type="GO" id="GO:0003824">
    <property type="term" value="F:catalytic activity"/>
    <property type="evidence" value="ECO:0007669"/>
    <property type="project" value="InterPro"/>
</dbReference>
<dbReference type="SFLD" id="SFLDG01067">
    <property type="entry name" value="SPASM/twitch_domain_containing"/>
    <property type="match status" value="1"/>
</dbReference>
<dbReference type="OrthoDB" id="9808591at2"/>
<comment type="cofactor">
    <cofactor evidence="1">
        <name>[4Fe-4S] cluster</name>
        <dbReference type="ChEBI" id="CHEBI:49883"/>
    </cofactor>
</comment>
<keyword evidence="7" id="KW-1185">Reference proteome</keyword>
<evidence type="ECO:0000256" key="4">
    <source>
        <dbReference type="ARBA" id="ARBA00023004"/>
    </source>
</evidence>
<keyword evidence="2" id="KW-0949">S-adenosyl-L-methionine</keyword>
<dbReference type="EMBL" id="ACVA01000076">
    <property type="protein sequence ID" value="EEX17135.1"/>
    <property type="molecule type" value="Genomic_DNA"/>
</dbReference>
<dbReference type="InterPro" id="IPR007197">
    <property type="entry name" value="rSAM"/>
</dbReference>
<accession>C9MTM8</accession>
<dbReference type="GO" id="GO:0046872">
    <property type="term" value="F:metal ion binding"/>
    <property type="evidence" value="ECO:0007669"/>
    <property type="project" value="UniProtKB-KW"/>
</dbReference>
<protein>
    <submittedName>
        <fullName evidence="6">Radical SAM domain protein</fullName>
    </submittedName>
</protein>
<keyword evidence="5" id="KW-0411">Iron-sulfur</keyword>
<dbReference type="STRING" id="649761.HMPREF0973_03006"/>
<evidence type="ECO:0000256" key="5">
    <source>
        <dbReference type="ARBA" id="ARBA00023014"/>
    </source>
</evidence>
<dbReference type="CDD" id="cd01335">
    <property type="entry name" value="Radical_SAM"/>
    <property type="match status" value="1"/>
</dbReference>
<sequence>MINLDEFNYDGRQEGFVEETYSFLGSEDLPDNFHQKYITIWMSRECNSKCKHCYQKGDPRGRGWDYAKADAVTDLFLKDGYIVHPIVNEWLPHYWDFLRIKKKCHSTEITTNGILITSRYKEFFPLLHENNISDIKFTIFPKECHKYITGRKRENVIQAIKLSLKDGFRVTLNYVVMKSTLHTIPSFVEEAIKLGVHEIYFMYYFCIDPKNNMFSQVLSPQDIKCFWKYWQMLNDSEYTQKIKFSKMAAFGLNPYNEDHYRKASRCKRFCLAGRWEYLDFLYMDPEGKIYPCNMVSGEKYQIGEIFDDDGNWNYRFIDNNWQDKLKGFNRSMCAGRMETNRIWHEAQKSIKSDSSTSK</sequence>
<proteinExistence type="predicted"/>
<keyword evidence="3" id="KW-0479">Metal-binding</keyword>
<comment type="caution">
    <text evidence="6">The sequence shown here is derived from an EMBL/GenBank/DDBJ whole genome shotgun (WGS) entry which is preliminary data.</text>
</comment>
<dbReference type="InterPro" id="IPR050377">
    <property type="entry name" value="Radical_SAM_PqqE_MftC-like"/>
</dbReference>
<dbReference type="PANTHER" id="PTHR11228">
    <property type="entry name" value="RADICAL SAM DOMAIN PROTEIN"/>
    <property type="match status" value="1"/>
</dbReference>
<reference evidence="6 7" key="1">
    <citation type="submission" date="2009-09" db="EMBL/GenBank/DDBJ databases">
        <authorList>
            <person name="Weinstock G."/>
            <person name="Sodergren E."/>
            <person name="Clifton S."/>
            <person name="Fulton L."/>
            <person name="Fulton B."/>
            <person name="Courtney L."/>
            <person name="Fronick C."/>
            <person name="Harrison M."/>
            <person name="Strong C."/>
            <person name="Farmer C."/>
            <person name="Delahaunty K."/>
            <person name="Markovic C."/>
            <person name="Hall O."/>
            <person name="Minx P."/>
            <person name="Tomlinson C."/>
            <person name="Mitreva M."/>
            <person name="Nelson J."/>
            <person name="Hou S."/>
            <person name="Wollam A."/>
            <person name="Pepin K.H."/>
            <person name="Johnson M."/>
            <person name="Bhonagiri V."/>
            <person name="Nash W.E."/>
            <person name="Warren W."/>
            <person name="Chinwalla A."/>
            <person name="Mardis E.R."/>
            <person name="Wilson R.K."/>
        </authorList>
    </citation>
    <scope>NUCLEOTIDE SEQUENCE [LARGE SCALE GENOMIC DNA]</scope>
    <source>
        <strain evidence="6 7">F0319</strain>
    </source>
</reference>
<evidence type="ECO:0000313" key="6">
    <source>
        <dbReference type="EMBL" id="EEX17135.1"/>
    </source>
</evidence>
<dbReference type="Proteomes" id="UP000003327">
    <property type="component" value="Unassembled WGS sequence"/>
</dbReference>
<dbReference type="InterPro" id="IPR013785">
    <property type="entry name" value="Aldolase_TIM"/>
</dbReference>
<evidence type="ECO:0000256" key="1">
    <source>
        <dbReference type="ARBA" id="ARBA00001966"/>
    </source>
</evidence>
<dbReference type="HOGENOM" id="CLU_773526_0_0_10"/>
<keyword evidence="4" id="KW-0408">Iron</keyword>
<evidence type="ECO:0000256" key="3">
    <source>
        <dbReference type="ARBA" id="ARBA00022723"/>
    </source>
</evidence>
<evidence type="ECO:0000256" key="2">
    <source>
        <dbReference type="ARBA" id="ARBA00022691"/>
    </source>
</evidence>
<dbReference type="eggNOG" id="COG0535">
    <property type="taxonomic scope" value="Bacteria"/>
</dbReference>
<dbReference type="GO" id="GO:0051536">
    <property type="term" value="F:iron-sulfur cluster binding"/>
    <property type="evidence" value="ECO:0007669"/>
    <property type="project" value="UniProtKB-KW"/>
</dbReference>
<evidence type="ECO:0000313" key="7">
    <source>
        <dbReference type="Proteomes" id="UP000003327"/>
    </source>
</evidence>
<dbReference type="Gene3D" id="3.20.20.70">
    <property type="entry name" value="Aldolase class I"/>
    <property type="match status" value="1"/>
</dbReference>
<dbReference type="SUPFAM" id="SSF102114">
    <property type="entry name" value="Radical SAM enzymes"/>
    <property type="match status" value="1"/>
</dbReference>
<organism evidence="6 7">
    <name type="scientific">Prevotella veroralis F0319</name>
    <dbReference type="NCBI Taxonomy" id="649761"/>
    <lineage>
        <taxon>Bacteria</taxon>
        <taxon>Pseudomonadati</taxon>
        <taxon>Bacteroidota</taxon>
        <taxon>Bacteroidia</taxon>
        <taxon>Bacteroidales</taxon>
        <taxon>Prevotellaceae</taxon>
        <taxon>Prevotella</taxon>
    </lineage>
</organism>
<name>C9MTM8_9BACT</name>
<dbReference type="InterPro" id="IPR058240">
    <property type="entry name" value="rSAM_sf"/>
</dbReference>
<dbReference type="RefSeq" id="WP_004384690.1">
    <property type="nucleotide sequence ID" value="NZ_GG698719.1"/>
</dbReference>
<gene>
    <name evidence="6" type="ORF">HMPREF0973_03006</name>
</gene>
<dbReference type="PANTHER" id="PTHR11228:SF7">
    <property type="entry name" value="PQQA PEPTIDE CYCLASE"/>
    <property type="match status" value="1"/>
</dbReference>
<dbReference type="AlphaFoldDB" id="C9MTM8"/>
<dbReference type="SFLD" id="SFLDS00029">
    <property type="entry name" value="Radical_SAM"/>
    <property type="match status" value="1"/>
</dbReference>